<accession>A0A0F8ZVY9</accession>
<feature type="non-terminal residue" evidence="4">
    <location>
        <position position="1"/>
    </location>
</feature>
<dbReference type="Gene3D" id="3.40.50.150">
    <property type="entry name" value="Vaccinia Virus protein VP39"/>
    <property type="match status" value="1"/>
</dbReference>
<evidence type="ECO:0000313" key="4">
    <source>
        <dbReference type="EMBL" id="KKK98023.1"/>
    </source>
</evidence>
<dbReference type="EMBL" id="LAZR01045793">
    <property type="protein sequence ID" value="KKK98023.1"/>
    <property type="molecule type" value="Genomic_DNA"/>
</dbReference>
<dbReference type="CDD" id="cd02440">
    <property type="entry name" value="AdoMet_MTases"/>
    <property type="match status" value="1"/>
</dbReference>
<evidence type="ECO:0000256" key="2">
    <source>
        <dbReference type="ARBA" id="ARBA00022679"/>
    </source>
</evidence>
<dbReference type="InterPro" id="IPR029063">
    <property type="entry name" value="SAM-dependent_MTases_sf"/>
</dbReference>
<reference evidence="4" key="1">
    <citation type="journal article" date="2015" name="Nature">
        <title>Complex archaea that bridge the gap between prokaryotes and eukaryotes.</title>
        <authorList>
            <person name="Spang A."/>
            <person name="Saw J.H."/>
            <person name="Jorgensen S.L."/>
            <person name="Zaremba-Niedzwiedzka K."/>
            <person name="Martijn J."/>
            <person name="Lind A.E."/>
            <person name="van Eijk R."/>
            <person name="Schleper C."/>
            <person name="Guy L."/>
            <person name="Ettema T.J."/>
        </authorList>
    </citation>
    <scope>NUCLEOTIDE SEQUENCE</scope>
</reference>
<dbReference type="GO" id="GO:0032259">
    <property type="term" value="P:methylation"/>
    <property type="evidence" value="ECO:0007669"/>
    <property type="project" value="UniProtKB-KW"/>
</dbReference>
<keyword evidence="1" id="KW-0489">Methyltransferase</keyword>
<dbReference type="SUPFAM" id="SSF53335">
    <property type="entry name" value="S-adenosyl-L-methionine-dependent methyltransferases"/>
    <property type="match status" value="1"/>
</dbReference>
<dbReference type="PANTHER" id="PTHR43861">
    <property type="entry name" value="TRANS-ACONITATE 2-METHYLTRANSFERASE-RELATED"/>
    <property type="match status" value="1"/>
</dbReference>
<dbReference type="Pfam" id="PF13649">
    <property type="entry name" value="Methyltransf_25"/>
    <property type="match status" value="1"/>
</dbReference>
<evidence type="ECO:0000259" key="3">
    <source>
        <dbReference type="Pfam" id="PF13649"/>
    </source>
</evidence>
<evidence type="ECO:0000256" key="1">
    <source>
        <dbReference type="ARBA" id="ARBA00022603"/>
    </source>
</evidence>
<name>A0A0F8ZVY9_9ZZZZ</name>
<comment type="caution">
    <text evidence="4">The sequence shown here is derived from an EMBL/GenBank/DDBJ whole genome shotgun (WGS) entry which is preliminary data.</text>
</comment>
<dbReference type="GO" id="GO:0008168">
    <property type="term" value="F:methyltransferase activity"/>
    <property type="evidence" value="ECO:0007669"/>
    <property type="project" value="UniProtKB-KW"/>
</dbReference>
<proteinExistence type="predicted"/>
<dbReference type="InterPro" id="IPR041698">
    <property type="entry name" value="Methyltransf_25"/>
</dbReference>
<sequence length="180" mass="20537">KEGYNKILRYEALAELADIKEGKTIVDCSCGNGEEGRVIIERFKPKKYIGIDLDKKRLAKAIGENPEMKDCYIYGDIRDPLKEQFDYYFCVETLEHLPKSDNKKVAGVIYAAIKPGGKLLASVPGNPKIAMDCKGHKQIIKKKLLVDMFRVFDLEAEDTYIKYLPRQEAYSALYIFKKGD</sequence>
<organism evidence="4">
    <name type="scientific">marine sediment metagenome</name>
    <dbReference type="NCBI Taxonomy" id="412755"/>
    <lineage>
        <taxon>unclassified sequences</taxon>
        <taxon>metagenomes</taxon>
        <taxon>ecological metagenomes</taxon>
    </lineage>
</organism>
<feature type="domain" description="Methyltransferase" evidence="3">
    <location>
        <begin position="25"/>
        <end position="117"/>
    </location>
</feature>
<keyword evidence="2" id="KW-0808">Transferase</keyword>
<dbReference type="PANTHER" id="PTHR43861:SF1">
    <property type="entry name" value="TRANS-ACONITATE 2-METHYLTRANSFERASE"/>
    <property type="match status" value="1"/>
</dbReference>
<protein>
    <recommendedName>
        <fullName evidence="3">Methyltransferase domain-containing protein</fullName>
    </recommendedName>
</protein>
<dbReference type="AlphaFoldDB" id="A0A0F8ZVY9"/>
<gene>
    <name evidence="4" type="ORF">LCGC14_2646890</name>
</gene>